<dbReference type="Proteomes" id="UP001199296">
    <property type="component" value="Unassembled WGS sequence"/>
</dbReference>
<comment type="caution">
    <text evidence="1">The sequence shown here is derived from an EMBL/GenBank/DDBJ whole genome shotgun (WGS) entry which is preliminary data.</text>
</comment>
<dbReference type="AlphaFoldDB" id="A0AAW4X0K6"/>
<organism evidence="1 2">
    <name type="scientific">Halanaerobium polyolivorans</name>
    <dbReference type="NCBI Taxonomy" id="2886943"/>
    <lineage>
        <taxon>Bacteria</taxon>
        <taxon>Bacillati</taxon>
        <taxon>Bacillota</taxon>
        <taxon>Clostridia</taxon>
        <taxon>Halanaerobiales</taxon>
        <taxon>Halanaerobiaceae</taxon>
        <taxon>Halanaerobium</taxon>
    </lineage>
</organism>
<proteinExistence type="predicted"/>
<dbReference type="RefSeq" id="WP_229345992.1">
    <property type="nucleotide sequence ID" value="NZ_JAJFAT010000010.1"/>
</dbReference>
<name>A0AAW4X0K6_9FIRM</name>
<evidence type="ECO:0000313" key="1">
    <source>
        <dbReference type="EMBL" id="MCC3145341.1"/>
    </source>
</evidence>
<evidence type="ECO:0000313" key="2">
    <source>
        <dbReference type="Proteomes" id="UP001199296"/>
    </source>
</evidence>
<sequence length="67" mass="7583">MYLYALKSENGYLKRAKKGGYQLVGLNKASVFSSLASEQLIQLHQKAKSDKLANLRVVELEIKEKEL</sequence>
<accession>A0AAW4X0K6</accession>
<dbReference type="EMBL" id="JAJFAT010000010">
    <property type="protein sequence ID" value="MCC3145341.1"/>
    <property type="molecule type" value="Genomic_DNA"/>
</dbReference>
<protein>
    <submittedName>
        <fullName evidence="1">Uncharacterized protein</fullName>
    </submittedName>
</protein>
<reference evidence="1 2" key="1">
    <citation type="submission" date="2021-10" db="EMBL/GenBank/DDBJ databases">
        <authorList>
            <person name="Grouzdev D.S."/>
            <person name="Pantiukh K.S."/>
            <person name="Krutkina M.S."/>
        </authorList>
    </citation>
    <scope>NUCLEOTIDE SEQUENCE [LARGE SCALE GENOMIC DNA]</scope>
    <source>
        <strain evidence="1 2">Z-7514</strain>
    </source>
</reference>
<keyword evidence="2" id="KW-1185">Reference proteome</keyword>
<gene>
    <name evidence="1" type="ORF">LJ207_08395</name>
</gene>